<feature type="domain" description="Terpene synthase metal-binding" evidence="5">
    <location>
        <begin position="269"/>
        <end position="506"/>
    </location>
</feature>
<protein>
    <submittedName>
        <fullName evidence="6">(-)-alpha-terpineol synthase</fullName>
    </submittedName>
</protein>
<reference evidence="6" key="2">
    <citation type="journal article" date="2024" name="Plant">
        <title>Genomic evolution and insights into agronomic trait innovations of Sesamum species.</title>
        <authorList>
            <person name="Miao H."/>
            <person name="Wang L."/>
            <person name="Qu L."/>
            <person name="Liu H."/>
            <person name="Sun Y."/>
            <person name="Le M."/>
            <person name="Wang Q."/>
            <person name="Wei S."/>
            <person name="Zheng Y."/>
            <person name="Lin W."/>
            <person name="Duan Y."/>
            <person name="Cao H."/>
            <person name="Xiong S."/>
            <person name="Wang X."/>
            <person name="Wei L."/>
            <person name="Li C."/>
            <person name="Ma Q."/>
            <person name="Ju M."/>
            <person name="Zhao R."/>
            <person name="Li G."/>
            <person name="Mu C."/>
            <person name="Tian Q."/>
            <person name="Mei H."/>
            <person name="Zhang T."/>
            <person name="Gao T."/>
            <person name="Zhang H."/>
        </authorList>
    </citation>
    <scope>NUCLEOTIDE SEQUENCE</scope>
    <source>
        <strain evidence="6">G01</strain>
    </source>
</reference>
<dbReference type="AlphaFoldDB" id="A0AAW2QBG7"/>
<dbReference type="Pfam" id="PF03936">
    <property type="entry name" value="Terpene_synth_C"/>
    <property type="match status" value="1"/>
</dbReference>
<comment type="caution">
    <text evidence="6">The sequence shown here is derived from an EMBL/GenBank/DDBJ whole genome shotgun (WGS) entry which is preliminary data.</text>
</comment>
<sequence length="564" mass="65638">MAAADIANSLFIPLERIFGRKKSSKRYCSAVSSSAAPPTTLLISKPRCSSFQLQHHVPTSRRSGNYGPPLWDFNYIQSLNTHYTEERYSRRVSELKLEVKKMLVQEKELSSVEELLELIDDLQKLGISYHFEDEINQMLGCLYEQKYAWGKNNSEGKERDLYTTALAFRLLREHGFIVPQEMRKEILIQVLATTPKDCLQLYEASFLSTPELPIHWRVQRPNTRWFIEAYERRADANPLVLEFAKLDFNIVQTTHQQELKHVYRWWTQTGIAENLPFARDRMVECYFWTTGVFSHPQYSYPRIMSSKLNALVTVIDDVFDVYATHQELQLFYSAIQRWDVEAIDQLPNYMQICYLALYNFINEMAYDVLKQQGLLVIPHLRKSWADLCRTYLQEAEWHLRGYTPTLEEYMNNAWISISAPVILSHAYFLVANPIEEELVPSLYKYHDLVRYSAIILRLANDLKTSPDEVKRGDVPKSIQCYTNEIGGSGEEAVEYIRFVIGETWKDMNQEAFVADDSPFPQDFVRIAADLGEMAQFMYQDGDGHGIQNCDIKTRISTLLFHPIL</sequence>
<dbReference type="FunFam" id="1.10.600.10:FF:000007">
    <property type="entry name" value="Isoprene synthase, chloroplastic"/>
    <property type="match status" value="1"/>
</dbReference>
<dbReference type="SFLD" id="SFLDG01604">
    <property type="entry name" value="Terpene_Cyclase_Like_1_C_Termi"/>
    <property type="match status" value="1"/>
</dbReference>
<dbReference type="Gene3D" id="1.50.10.130">
    <property type="entry name" value="Terpene synthase, N-terminal domain"/>
    <property type="match status" value="2"/>
</dbReference>
<organism evidence="6">
    <name type="scientific">Sesamum angustifolium</name>
    <dbReference type="NCBI Taxonomy" id="2727405"/>
    <lineage>
        <taxon>Eukaryota</taxon>
        <taxon>Viridiplantae</taxon>
        <taxon>Streptophyta</taxon>
        <taxon>Embryophyta</taxon>
        <taxon>Tracheophyta</taxon>
        <taxon>Spermatophyta</taxon>
        <taxon>Magnoliopsida</taxon>
        <taxon>eudicotyledons</taxon>
        <taxon>Gunneridae</taxon>
        <taxon>Pentapetalae</taxon>
        <taxon>asterids</taxon>
        <taxon>lamiids</taxon>
        <taxon>Lamiales</taxon>
        <taxon>Pedaliaceae</taxon>
        <taxon>Sesamum</taxon>
    </lineage>
</organism>
<dbReference type="InterPro" id="IPR008949">
    <property type="entry name" value="Isoprenoid_synthase_dom_sf"/>
</dbReference>
<dbReference type="InterPro" id="IPR050148">
    <property type="entry name" value="Terpene_synthase-like"/>
</dbReference>
<accession>A0AAW2QBG7</accession>
<evidence type="ECO:0000256" key="1">
    <source>
        <dbReference type="ARBA" id="ARBA00001946"/>
    </source>
</evidence>
<name>A0AAW2QBG7_9LAMI</name>
<dbReference type="Pfam" id="PF01397">
    <property type="entry name" value="Terpene_synth"/>
    <property type="match status" value="1"/>
</dbReference>
<dbReference type="InterPro" id="IPR036965">
    <property type="entry name" value="Terpene_synth_N_sf"/>
</dbReference>
<dbReference type="InterPro" id="IPR044814">
    <property type="entry name" value="Terpene_cyclase_plant_C1"/>
</dbReference>
<evidence type="ECO:0000256" key="3">
    <source>
        <dbReference type="ARBA" id="ARBA00022842"/>
    </source>
</evidence>
<dbReference type="PANTHER" id="PTHR31225">
    <property type="entry name" value="OS04G0344100 PROTEIN-RELATED"/>
    <property type="match status" value="1"/>
</dbReference>
<comment type="cofactor">
    <cofactor evidence="1">
        <name>Mg(2+)</name>
        <dbReference type="ChEBI" id="CHEBI:18420"/>
    </cofactor>
</comment>
<dbReference type="GO" id="GO:0010333">
    <property type="term" value="F:terpene synthase activity"/>
    <property type="evidence" value="ECO:0007669"/>
    <property type="project" value="InterPro"/>
</dbReference>
<dbReference type="InterPro" id="IPR005630">
    <property type="entry name" value="Terpene_synthase_metal-bd"/>
</dbReference>
<dbReference type="CDD" id="cd00684">
    <property type="entry name" value="Terpene_cyclase_plant_C1"/>
    <property type="match status" value="1"/>
</dbReference>
<gene>
    <name evidence="6" type="ORF">Sangu_0618600</name>
</gene>
<dbReference type="GO" id="GO:0000287">
    <property type="term" value="F:magnesium ion binding"/>
    <property type="evidence" value="ECO:0007669"/>
    <property type="project" value="InterPro"/>
</dbReference>
<evidence type="ECO:0000313" key="6">
    <source>
        <dbReference type="EMBL" id="KAL0365210.1"/>
    </source>
</evidence>
<dbReference type="SFLD" id="SFLDS00005">
    <property type="entry name" value="Isoprenoid_Synthase_Type_I"/>
    <property type="match status" value="1"/>
</dbReference>
<feature type="domain" description="Terpene synthase N-terminal" evidence="4">
    <location>
        <begin position="71"/>
        <end position="211"/>
    </location>
</feature>
<evidence type="ECO:0000259" key="4">
    <source>
        <dbReference type="Pfam" id="PF01397"/>
    </source>
</evidence>
<dbReference type="InterPro" id="IPR001906">
    <property type="entry name" value="Terpene_synth_N"/>
</dbReference>
<evidence type="ECO:0000256" key="2">
    <source>
        <dbReference type="ARBA" id="ARBA00022723"/>
    </source>
</evidence>
<dbReference type="EMBL" id="JACGWK010000003">
    <property type="protein sequence ID" value="KAL0365210.1"/>
    <property type="molecule type" value="Genomic_DNA"/>
</dbReference>
<reference evidence="6" key="1">
    <citation type="submission" date="2020-06" db="EMBL/GenBank/DDBJ databases">
        <authorList>
            <person name="Li T."/>
            <person name="Hu X."/>
            <person name="Zhang T."/>
            <person name="Song X."/>
            <person name="Zhang H."/>
            <person name="Dai N."/>
            <person name="Sheng W."/>
            <person name="Hou X."/>
            <person name="Wei L."/>
        </authorList>
    </citation>
    <scope>NUCLEOTIDE SEQUENCE</scope>
    <source>
        <strain evidence="6">G01</strain>
        <tissue evidence="6">Leaf</tissue>
    </source>
</reference>
<keyword evidence="2" id="KW-0479">Metal-binding</keyword>
<evidence type="ECO:0000259" key="5">
    <source>
        <dbReference type="Pfam" id="PF03936"/>
    </source>
</evidence>
<dbReference type="SUPFAM" id="SSF48576">
    <property type="entry name" value="Terpenoid synthases"/>
    <property type="match status" value="1"/>
</dbReference>
<dbReference type="SUPFAM" id="SSF48239">
    <property type="entry name" value="Terpenoid cyclases/Protein prenyltransferases"/>
    <property type="match status" value="1"/>
</dbReference>
<dbReference type="PANTHER" id="PTHR31225:SF9">
    <property type="entry name" value="TERPENE SYNTHASE 10"/>
    <property type="match status" value="1"/>
</dbReference>
<keyword evidence="3" id="KW-0460">Magnesium</keyword>
<dbReference type="InterPro" id="IPR008930">
    <property type="entry name" value="Terpenoid_cyclase/PrenylTrfase"/>
</dbReference>
<dbReference type="GO" id="GO:0016102">
    <property type="term" value="P:diterpenoid biosynthetic process"/>
    <property type="evidence" value="ECO:0007669"/>
    <property type="project" value="InterPro"/>
</dbReference>
<dbReference type="Gene3D" id="1.10.600.10">
    <property type="entry name" value="Farnesyl Diphosphate Synthase"/>
    <property type="match status" value="1"/>
</dbReference>
<dbReference type="SFLD" id="SFLDG01019">
    <property type="entry name" value="Terpene_Cyclase_Like_1_C_Termi"/>
    <property type="match status" value="1"/>
</dbReference>
<dbReference type="InterPro" id="IPR034741">
    <property type="entry name" value="Terpene_cyclase-like_1_C"/>
</dbReference>
<proteinExistence type="predicted"/>